<dbReference type="EMBL" id="BAABLN010000033">
    <property type="protein sequence ID" value="GAA4702224.1"/>
    <property type="molecule type" value="Genomic_DNA"/>
</dbReference>
<reference evidence="6" key="1">
    <citation type="journal article" date="2019" name="Int. J. Syst. Evol. Microbiol.">
        <title>The Global Catalogue of Microorganisms (GCM) 10K type strain sequencing project: providing services to taxonomists for standard genome sequencing and annotation.</title>
        <authorList>
            <consortium name="The Broad Institute Genomics Platform"/>
            <consortium name="The Broad Institute Genome Sequencing Center for Infectious Disease"/>
            <person name="Wu L."/>
            <person name="Ma J."/>
        </authorList>
    </citation>
    <scope>NUCLEOTIDE SEQUENCE [LARGE SCALE GENOMIC DNA]</scope>
    <source>
        <strain evidence="6">JCM 18958</strain>
    </source>
</reference>
<dbReference type="Pfam" id="PF01546">
    <property type="entry name" value="Peptidase_M20"/>
    <property type="match status" value="1"/>
</dbReference>
<dbReference type="InterPro" id="IPR002933">
    <property type="entry name" value="Peptidase_M20"/>
</dbReference>
<organism evidence="5 6">
    <name type="scientific">Kocuria gwangalliensis</name>
    <dbReference type="NCBI Taxonomy" id="501592"/>
    <lineage>
        <taxon>Bacteria</taxon>
        <taxon>Bacillati</taxon>
        <taxon>Actinomycetota</taxon>
        <taxon>Actinomycetes</taxon>
        <taxon>Micrococcales</taxon>
        <taxon>Micrococcaceae</taxon>
        <taxon>Kocuria</taxon>
    </lineage>
</organism>
<sequence>MGVMSTEFTPLEQDTIEALRATVTGSREQLLGELSELVAIPGIAWESFDPQDLERSAQAVRDLLAELPFDSVDILRVDQDDRPGHPAVVARKAPAAGFPTILLYAHHDVQPPGKRELWNTEPFEAVEKDGRLWGRGAADDKAGVMAHIGALRAFFEHWGEEPSLGVAVFIEGEEEAGSPGFEAFLARYRERLAADVIVIADSANWEVGVPALTTSLRGVVGGIVELSVLDHSVHSGIYGGPVLDAPTLLARLIATFHDDRGAVAVAGLLSEDDVDVDYVEDRFRADAGVLDGVQLAGTGSIASRLWTKPALSVTGIDVTDVATASNTIASTVRAKLSLRIAPGQNPKDAGEALRKHIEENAPFGAHVDFSVEEAGPSFRADTQALGSQIALWAFEQAWGRPAVKSGMGGSIPFTATLTEAYPEAQILITGIEDPDTRAHSANESLHIGDFLHAVTAEALVLAALAEQGRRNAE</sequence>
<keyword evidence="6" id="KW-1185">Reference proteome</keyword>
<name>A0ABP8X7B1_9MICC</name>
<dbReference type="Gene3D" id="3.40.630.10">
    <property type="entry name" value="Zn peptidases"/>
    <property type="match status" value="1"/>
</dbReference>
<evidence type="ECO:0000256" key="2">
    <source>
        <dbReference type="ARBA" id="ARBA00022723"/>
    </source>
</evidence>
<gene>
    <name evidence="5" type="ORF">GCM10025781_20890</name>
</gene>
<dbReference type="Pfam" id="PF07687">
    <property type="entry name" value="M20_dimer"/>
    <property type="match status" value="1"/>
</dbReference>
<dbReference type="PANTHER" id="PTHR43270">
    <property type="entry name" value="BETA-ALA-HIS DIPEPTIDASE"/>
    <property type="match status" value="1"/>
</dbReference>
<dbReference type="InterPro" id="IPR051458">
    <property type="entry name" value="Cyt/Met_Dipeptidase"/>
</dbReference>
<dbReference type="NCBIfam" id="NF005914">
    <property type="entry name" value="PRK07907.1"/>
    <property type="match status" value="1"/>
</dbReference>
<dbReference type="Gene3D" id="3.30.70.360">
    <property type="match status" value="1"/>
</dbReference>
<protein>
    <submittedName>
        <fullName evidence="5">Dipeptidase</fullName>
    </submittedName>
</protein>
<keyword evidence="3" id="KW-0378">Hydrolase</keyword>
<proteinExistence type="predicted"/>
<evidence type="ECO:0000256" key="1">
    <source>
        <dbReference type="ARBA" id="ARBA00022670"/>
    </source>
</evidence>
<accession>A0ABP8X7B1</accession>
<keyword evidence="1" id="KW-0645">Protease</keyword>
<feature type="domain" description="Peptidase M20 dimerisation" evidence="4">
    <location>
        <begin position="215"/>
        <end position="362"/>
    </location>
</feature>
<evidence type="ECO:0000313" key="6">
    <source>
        <dbReference type="Proteomes" id="UP001501446"/>
    </source>
</evidence>
<evidence type="ECO:0000259" key="4">
    <source>
        <dbReference type="Pfam" id="PF07687"/>
    </source>
</evidence>
<dbReference type="InterPro" id="IPR011650">
    <property type="entry name" value="Peptidase_M20_dimer"/>
</dbReference>
<dbReference type="PANTHER" id="PTHR43270:SF12">
    <property type="entry name" value="SUCCINYL-DIAMINOPIMELATE DESUCCINYLASE"/>
    <property type="match status" value="1"/>
</dbReference>
<evidence type="ECO:0000256" key="3">
    <source>
        <dbReference type="ARBA" id="ARBA00022801"/>
    </source>
</evidence>
<dbReference type="SUPFAM" id="SSF53187">
    <property type="entry name" value="Zn-dependent exopeptidases"/>
    <property type="match status" value="1"/>
</dbReference>
<keyword evidence="2" id="KW-0479">Metal-binding</keyword>
<evidence type="ECO:0000313" key="5">
    <source>
        <dbReference type="EMBL" id="GAA4702224.1"/>
    </source>
</evidence>
<dbReference type="Proteomes" id="UP001501446">
    <property type="component" value="Unassembled WGS sequence"/>
</dbReference>
<comment type="caution">
    <text evidence="5">The sequence shown here is derived from an EMBL/GenBank/DDBJ whole genome shotgun (WGS) entry which is preliminary data.</text>
</comment>